<evidence type="ECO:0000256" key="3">
    <source>
        <dbReference type="ARBA" id="ARBA00022827"/>
    </source>
</evidence>
<dbReference type="AlphaFoldDB" id="A0A8H8RG78"/>
<dbReference type="Proteomes" id="UP000443090">
    <property type="component" value="Unassembled WGS sequence"/>
</dbReference>
<reference evidence="5 6" key="1">
    <citation type="submission" date="2018-05" db="EMBL/GenBank/DDBJ databases">
        <title>Genome sequencing and assembly of the regulated plant pathogen Lachnellula willkommii and related sister species for the development of diagnostic species identification markers.</title>
        <authorList>
            <person name="Giroux E."/>
            <person name="Bilodeau G."/>
        </authorList>
    </citation>
    <scope>NUCLEOTIDE SEQUENCE [LARGE SCALE GENOMIC DNA]</scope>
    <source>
        <strain evidence="5 6">CBS 160.35</strain>
    </source>
</reference>
<dbReference type="OrthoDB" id="74360at2759"/>
<evidence type="ECO:0000313" key="6">
    <source>
        <dbReference type="Proteomes" id="UP000443090"/>
    </source>
</evidence>
<dbReference type="GO" id="GO:0050661">
    <property type="term" value="F:NADP binding"/>
    <property type="evidence" value="ECO:0007669"/>
    <property type="project" value="InterPro"/>
</dbReference>
<keyword evidence="3" id="KW-0274">FAD</keyword>
<dbReference type="SUPFAM" id="SSF51905">
    <property type="entry name" value="FAD/NAD(P)-binding domain"/>
    <property type="match status" value="1"/>
</dbReference>
<evidence type="ECO:0000256" key="1">
    <source>
        <dbReference type="ARBA" id="ARBA00010139"/>
    </source>
</evidence>
<gene>
    <name evidence="5" type="primary">aflW</name>
    <name evidence="5" type="ORF">LOCC1_G008054</name>
</gene>
<comment type="caution">
    <text evidence="5">The sequence shown here is derived from an EMBL/GenBank/DDBJ whole genome shotgun (WGS) entry which is preliminary data.</text>
</comment>
<keyword evidence="2" id="KW-0285">Flavoprotein</keyword>
<dbReference type="GO" id="GO:0050660">
    <property type="term" value="F:flavin adenine dinucleotide binding"/>
    <property type="evidence" value="ECO:0007669"/>
    <property type="project" value="InterPro"/>
</dbReference>
<proteinExistence type="inferred from homology"/>
<organism evidence="5 6">
    <name type="scientific">Lachnellula occidentalis</name>
    <dbReference type="NCBI Taxonomy" id="215460"/>
    <lineage>
        <taxon>Eukaryota</taxon>
        <taxon>Fungi</taxon>
        <taxon>Dikarya</taxon>
        <taxon>Ascomycota</taxon>
        <taxon>Pezizomycotina</taxon>
        <taxon>Leotiomycetes</taxon>
        <taxon>Helotiales</taxon>
        <taxon>Lachnaceae</taxon>
        <taxon>Lachnellula</taxon>
    </lineage>
</organism>
<dbReference type="PANTHER" id="PTHR42877">
    <property type="entry name" value="L-ORNITHINE N(5)-MONOOXYGENASE-RELATED"/>
    <property type="match status" value="1"/>
</dbReference>
<sequence length="394" mass="44686">MGFVVTPIHYDKVVDTLDLAKYINLNHQVAGCWWNEEMGKWRVKIQIVEPKADWSSVEPLEVLSEFWDEADVIFHATGILNRWDYPDIPGLKDFKGRLVHTAGWPDDYSTPEAWAGQDVVVIGSGASSIQVVPNMQPHVKHMDVFVRTPVWFVQILNNFGNNHNYTQEEQQFYRDNADKFVAHIKELEDEINGHFDQNMMGSLEQAMWRKAVEERMRSVIKDEKILKGLLPNFPVNCRRITPGDPYLQAIQKPNVDTQFTGAARITKDGVIGDDGIERKCDVIVCATGFDVSHRPRFPVVGRNGKNLQDKWKDAAEAYFGLACAEMPNWLTFIGPNWTSLTGKEALLPIAVGSITGGLDANGDYAIQCLKKIQNEQIKSFYPTQESSDQYNEHT</sequence>
<dbReference type="GO" id="GO:0004499">
    <property type="term" value="F:N,N-dimethylaniline monooxygenase activity"/>
    <property type="evidence" value="ECO:0007669"/>
    <property type="project" value="InterPro"/>
</dbReference>
<evidence type="ECO:0000256" key="2">
    <source>
        <dbReference type="ARBA" id="ARBA00022630"/>
    </source>
</evidence>
<protein>
    <submittedName>
        <fullName evidence="5">FAD-binding monooxygenase</fullName>
    </submittedName>
</protein>
<dbReference type="Gene3D" id="3.50.50.60">
    <property type="entry name" value="FAD/NAD(P)-binding domain"/>
    <property type="match status" value="2"/>
</dbReference>
<dbReference type="InterPro" id="IPR036188">
    <property type="entry name" value="FAD/NAD-bd_sf"/>
</dbReference>
<dbReference type="InterPro" id="IPR020946">
    <property type="entry name" value="Flavin_mOase-like"/>
</dbReference>
<evidence type="ECO:0000256" key="4">
    <source>
        <dbReference type="ARBA" id="ARBA00023002"/>
    </source>
</evidence>
<dbReference type="EMBL" id="QGMI01001085">
    <property type="protein sequence ID" value="TVY34809.1"/>
    <property type="molecule type" value="Genomic_DNA"/>
</dbReference>
<keyword evidence="5" id="KW-0503">Monooxygenase</keyword>
<dbReference type="InterPro" id="IPR051209">
    <property type="entry name" value="FAD-bind_Monooxygenase_sf"/>
</dbReference>
<comment type="similarity">
    <text evidence="1">Belongs to the FAD-binding monooxygenase family.</text>
</comment>
<keyword evidence="4" id="KW-0560">Oxidoreductase</keyword>
<name>A0A8H8RG78_9HELO</name>
<dbReference type="Pfam" id="PF00743">
    <property type="entry name" value="FMO-like"/>
    <property type="match status" value="1"/>
</dbReference>
<evidence type="ECO:0000313" key="5">
    <source>
        <dbReference type="EMBL" id="TVY34809.1"/>
    </source>
</evidence>
<keyword evidence="6" id="KW-1185">Reference proteome</keyword>
<dbReference type="PANTHER" id="PTHR42877:SF1">
    <property type="entry name" value="FAD-BINDING MONOOXYGENASE STCW"/>
    <property type="match status" value="1"/>
</dbReference>
<accession>A0A8H8RG78</accession>